<feature type="transmembrane region" description="Helical" evidence="1">
    <location>
        <begin position="77"/>
        <end position="94"/>
    </location>
</feature>
<dbReference type="EMBL" id="CP116341">
    <property type="protein sequence ID" value="WOV83666.1"/>
    <property type="molecule type" value="Genomic_DNA"/>
</dbReference>
<evidence type="ECO:0008006" key="4">
    <source>
        <dbReference type="Google" id="ProtNLM"/>
    </source>
</evidence>
<protein>
    <recommendedName>
        <fullName evidence="4">DUF2178 domain-containing protein</fullName>
    </recommendedName>
</protein>
<reference evidence="2 3" key="1">
    <citation type="submission" date="2023-01" db="EMBL/GenBank/DDBJ databases">
        <title>Sporosarcina sp. nov., isolated from Korean tranditional fermented seafood 'Jeotgal'.</title>
        <authorList>
            <person name="Yang A.-I."/>
        </authorList>
    </citation>
    <scope>NUCLEOTIDE SEQUENCE [LARGE SCALE GENOMIC DNA]</scope>
    <source>
        <strain evidence="2 3">B2O-1</strain>
    </source>
</reference>
<evidence type="ECO:0000313" key="2">
    <source>
        <dbReference type="EMBL" id="WOV83666.1"/>
    </source>
</evidence>
<evidence type="ECO:0000313" key="3">
    <source>
        <dbReference type="Proteomes" id="UP001303532"/>
    </source>
</evidence>
<feature type="transmembrane region" description="Helical" evidence="1">
    <location>
        <begin position="6"/>
        <end position="24"/>
    </location>
</feature>
<name>A0ABZ0KW66_9BACL</name>
<keyword evidence="1" id="KW-1133">Transmembrane helix</keyword>
<feature type="transmembrane region" description="Helical" evidence="1">
    <location>
        <begin position="44"/>
        <end position="65"/>
    </location>
</feature>
<accession>A0ABZ0KW66</accession>
<proteinExistence type="predicted"/>
<keyword evidence="1" id="KW-0472">Membrane</keyword>
<sequence>MDWIVVLFIAMLALFGLAIILTLISLTKLGDERKTLIKMKAQSFSFIVVFFMILIHIAKSAYMALAKGDLDYGITPLPFLFTVSLIYLVTLRTFKKKYGD</sequence>
<keyword evidence="3" id="KW-1185">Reference proteome</keyword>
<dbReference type="RefSeq" id="WP_323691357.1">
    <property type="nucleotide sequence ID" value="NZ_CP116341.1"/>
</dbReference>
<dbReference type="Proteomes" id="UP001303532">
    <property type="component" value="Chromosome"/>
</dbReference>
<organism evidence="2 3">
    <name type="scientific">Sporosarcina jeotgali</name>
    <dbReference type="NCBI Taxonomy" id="3020056"/>
    <lineage>
        <taxon>Bacteria</taxon>
        <taxon>Bacillati</taxon>
        <taxon>Bacillota</taxon>
        <taxon>Bacilli</taxon>
        <taxon>Bacillales</taxon>
        <taxon>Caryophanaceae</taxon>
        <taxon>Sporosarcina</taxon>
    </lineage>
</organism>
<evidence type="ECO:0000256" key="1">
    <source>
        <dbReference type="SAM" id="Phobius"/>
    </source>
</evidence>
<gene>
    <name evidence="2" type="ORF">PGH26_12350</name>
</gene>
<keyword evidence="1" id="KW-0812">Transmembrane</keyword>